<evidence type="ECO:0000313" key="2">
    <source>
        <dbReference type="EMBL" id="KAG5635984.1"/>
    </source>
</evidence>
<name>A0A9P7K4C4_9AGAR</name>
<dbReference type="GO" id="GO:0004674">
    <property type="term" value="F:protein serine/threonine kinase activity"/>
    <property type="evidence" value="ECO:0007669"/>
    <property type="project" value="TreeGrafter"/>
</dbReference>
<reference evidence="2" key="2">
    <citation type="submission" date="2021-10" db="EMBL/GenBank/DDBJ databases">
        <title>Phylogenomics reveals ancestral predisposition of the termite-cultivated fungus Termitomyces towards a domesticated lifestyle.</title>
        <authorList>
            <person name="Auxier B."/>
            <person name="Grum-Grzhimaylo A."/>
            <person name="Cardenas M.E."/>
            <person name="Lodge J.D."/>
            <person name="Laessoe T."/>
            <person name="Pedersen O."/>
            <person name="Smith M.E."/>
            <person name="Kuyper T.W."/>
            <person name="Franco-Molano E.A."/>
            <person name="Baroni T.J."/>
            <person name="Aanen D.K."/>
        </authorList>
    </citation>
    <scope>NUCLEOTIDE SEQUENCE</scope>
    <source>
        <strain evidence="2">D49</strain>
    </source>
</reference>
<comment type="caution">
    <text evidence="2">The sequence shown here is derived from an EMBL/GenBank/DDBJ whole genome shotgun (WGS) entry which is preliminary data.</text>
</comment>
<dbReference type="PROSITE" id="PS00108">
    <property type="entry name" value="PROTEIN_KINASE_ST"/>
    <property type="match status" value="1"/>
</dbReference>
<evidence type="ECO:0000259" key="1">
    <source>
        <dbReference type="PROSITE" id="PS50011"/>
    </source>
</evidence>
<feature type="domain" description="Protein kinase" evidence="1">
    <location>
        <begin position="1"/>
        <end position="181"/>
    </location>
</feature>
<dbReference type="SMART" id="SM00220">
    <property type="entry name" value="S_TKc"/>
    <property type="match status" value="1"/>
</dbReference>
<organism evidence="2 3">
    <name type="scientific">Sphagnurus paluster</name>
    <dbReference type="NCBI Taxonomy" id="117069"/>
    <lineage>
        <taxon>Eukaryota</taxon>
        <taxon>Fungi</taxon>
        <taxon>Dikarya</taxon>
        <taxon>Basidiomycota</taxon>
        <taxon>Agaricomycotina</taxon>
        <taxon>Agaricomycetes</taxon>
        <taxon>Agaricomycetidae</taxon>
        <taxon>Agaricales</taxon>
        <taxon>Tricholomatineae</taxon>
        <taxon>Lyophyllaceae</taxon>
        <taxon>Sphagnurus</taxon>
    </lineage>
</organism>
<gene>
    <name evidence="2" type="ORF">H0H81_009452</name>
</gene>
<dbReference type="EMBL" id="JABCKI010005991">
    <property type="protein sequence ID" value="KAG5635984.1"/>
    <property type="molecule type" value="Genomic_DNA"/>
</dbReference>
<reference evidence="2" key="1">
    <citation type="submission" date="2021-02" db="EMBL/GenBank/DDBJ databases">
        <authorList>
            <person name="Nieuwenhuis M."/>
            <person name="Van De Peppel L.J.J."/>
        </authorList>
    </citation>
    <scope>NUCLEOTIDE SEQUENCE</scope>
    <source>
        <strain evidence="2">D49</strain>
    </source>
</reference>
<dbReference type="InterPro" id="IPR000719">
    <property type="entry name" value="Prot_kinase_dom"/>
</dbReference>
<accession>A0A9P7K4C4</accession>
<dbReference type="Gene3D" id="1.10.510.10">
    <property type="entry name" value="Transferase(Phosphotransferase) domain 1"/>
    <property type="match status" value="1"/>
</dbReference>
<keyword evidence="3" id="KW-1185">Reference proteome</keyword>
<dbReference type="AlphaFoldDB" id="A0A9P7K4C4"/>
<proteinExistence type="predicted"/>
<dbReference type="Pfam" id="PF00069">
    <property type="entry name" value="Pkinase"/>
    <property type="match status" value="1"/>
</dbReference>
<sequence>MANTQVTLVSPWAHDGDLSSFLEANTEASRSLLCLNVTQGLEFLHKKRVVHGDLKGVNVLVDSSHRAYLADFGLSGFDDLEIVQWTTQSAEASKGGTVRYQAPELFPTEQSLVFGMRYIRIPNSFLVGLDSYAKGKIFTDKVPFYATPDHFVAFQVIKGKRPTKPASPMPNGLLETLWTFM</sequence>
<dbReference type="PANTHER" id="PTHR44329">
    <property type="entry name" value="SERINE/THREONINE-PROTEIN KINASE TNNI3K-RELATED"/>
    <property type="match status" value="1"/>
</dbReference>
<dbReference type="GO" id="GO:0005524">
    <property type="term" value="F:ATP binding"/>
    <property type="evidence" value="ECO:0007669"/>
    <property type="project" value="InterPro"/>
</dbReference>
<evidence type="ECO:0000313" key="3">
    <source>
        <dbReference type="Proteomes" id="UP000717328"/>
    </source>
</evidence>
<feature type="non-terminal residue" evidence="2">
    <location>
        <position position="1"/>
    </location>
</feature>
<dbReference type="InterPro" id="IPR011009">
    <property type="entry name" value="Kinase-like_dom_sf"/>
</dbReference>
<protein>
    <recommendedName>
        <fullName evidence="1">Protein kinase domain-containing protein</fullName>
    </recommendedName>
</protein>
<dbReference type="PROSITE" id="PS50011">
    <property type="entry name" value="PROTEIN_KINASE_DOM"/>
    <property type="match status" value="1"/>
</dbReference>
<dbReference type="Proteomes" id="UP000717328">
    <property type="component" value="Unassembled WGS sequence"/>
</dbReference>
<dbReference type="SUPFAM" id="SSF56112">
    <property type="entry name" value="Protein kinase-like (PK-like)"/>
    <property type="match status" value="1"/>
</dbReference>
<dbReference type="InterPro" id="IPR008271">
    <property type="entry name" value="Ser/Thr_kinase_AS"/>
</dbReference>
<dbReference type="OrthoDB" id="4062651at2759"/>
<dbReference type="InterPro" id="IPR051681">
    <property type="entry name" value="Ser/Thr_Kinases-Pseudokinases"/>
</dbReference>